<protein>
    <recommendedName>
        <fullName evidence="6">ADP/GDP-polyphosphate phosphotransferase</fullName>
        <ecNumber evidence="6">2.7.4.-</ecNumber>
    </recommendedName>
    <alternativeName>
        <fullName evidence="6">Polyphosphate kinase PPK2</fullName>
    </alternativeName>
</protein>
<dbReference type="NCBIfam" id="TIGR03707">
    <property type="entry name" value="PPK2_P_aer"/>
    <property type="match status" value="1"/>
</dbReference>
<reference evidence="8 9" key="1">
    <citation type="journal article" date="2014" name="FEMS Microbiol. Lett.">
        <title>Genome sequencing analysis reveals virulence-related gene content of Ochrobactrum intermedium strain 229E, a urease-positive strain isolated from the human gastric niche.</title>
        <authorList>
            <person name="Kulkarni G.J."/>
            <person name="Shetty S."/>
            <person name="Dharne M.S."/>
            <person name="Shouche Y.S."/>
        </authorList>
    </citation>
    <scope>NUCLEOTIDE SEQUENCE [LARGE SCALE GENOMIC DNA]</scope>
    <source>
        <strain evidence="8 9">229E</strain>
    </source>
</reference>
<dbReference type="Gene3D" id="3.40.50.300">
    <property type="entry name" value="P-loop containing nucleotide triphosphate hydrolases"/>
    <property type="match status" value="1"/>
</dbReference>
<evidence type="ECO:0000256" key="6">
    <source>
        <dbReference type="RuleBase" id="RU369062"/>
    </source>
</evidence>
<dbReference type="EC" id="2.7.4.-" evidence="6"/>
<name>U4VFJ2_9HYPH</name>
<feature type="domain" description="Polyphosphate kinase-2-related" evidence="7">
    <location>
        <begin position="67"/>
        <end position="291"/>
    </location>
</feature>
<proteinExistence type="inferred from homology"/>
<keyword evidence="2 6" id="KW-0808">Transferase</keyword>
<evidence type="ECO:0000256" key="4">
    <source>
        <dbReference type="ARBA" id="ARBA00023310"/>
    </source>
</evidence>
<accession>U4VFJ2</accession>
<evidence type="ECO:0000256" key="2">
    <source>
        <dbReference type="ARBA" id="ARBA00022679"/>
    </source>
</evidence>
<dbReference type="Pfam" id="PF03976">
    <property type="entry name" value="PPK2"/>
    <property type="match status" value="1"/>
</dbReference>
<evidence type="ECO:0000256" key="3">
    <source>
        <dbReference type="ARBA" id="ARBA00022777"/>
    </source>
</evidence>
<dbReference type="PATRIC" id="fig|1337887.3.peg.2914"/>
<feature type="non-terminal residue" evidence="8">
    <location>
        <position position="1"/>
    </location>
</feature>
<dbReference type="InterPro" id="IPR027417">
    <property type="entry name" value="P-loop_NTPase"/>
</dbReference>
<dbReference type="SUPFAM" id="SSF52540">
    <property type="entry name" value="P-loop containing nucleoside triphosphate hydrolases"/>
    <property type="match status" value="1"/>
</dbReference>
<dbReference type="PANTHER" id="PTHR34383:SF1">
    <property type="entry name" value="ADP-POLYPHOSPHATE PHOSPHOTRANSFERASE"/>
    <property type="match status" value="1"/>
</dbReference>
<evidence type="ECO:0000256" key="5">
    <source>
        <dbReference type="ARBA" id="ARBA00024500"/>
    </source>
</evidence>
<evidence type="ECO:0000313" key="8">
    <source>
        <dbReference type="EMBL" id="ERM01541.1"/>
    </source>
</evidence>
<dbReference type="AlphaFoldDB" id="U4VFJ2"/>
<organism evidence="8 9">
    <name type="scientific">Brucella intermedia 229E</name>
    <dbReference type="NCBI Taxonomy" id="1337887"/>
    <lineage>
        <taxon>Bacteria</taxon>
        <taxon>Pseudomonadati</taxon>
        <taxon>Pseudomonadota</taxon>
        <taxon>Alphaproteobacteria</taxon>
        <taxon>Hyphomicrobiales</taxon>
        <taxon>Brucellaceae</taxon>
        <taxon>Brucella/Ochrobactrum group</taxon>
        <taxon>Brucella</taxon>
    </lineage>
</organism>
<dbReference type="InterPro" id="IPR016898">
    <property type="entry name" value="Polyphosphate_phosphotransfera"/>
</dbReference>
<gene>
    <name evidence="8" type="ORF">Q644_21015</name>
</gene>
<evidence type="ECO:0000256" key="1">
    <source>
        <dbReference type="ARBA" id="ARBA00009924"/>
    </source>
</evidence>
<comment type="caution">
    <text evidence="8">The sequence shown here is derived from an EMBL/GenBank/DDBJ whole genome shotgun (WGS) entry which is preliminary data.</text>
</comment>
<dbReference type="PANTHER" id="PTHR34383">
    <property type="entry name" value="POLYPHOSPHATE:AMP PHOSPHOTRANSFERASE-RELATED"/>
    <property type="match status" value="1"/>
</dbReference>
<dbReference type="InterPro" id="IPR022488">
    <property type="entry name" value="PPK2-related"/>
</dbReference>
<comment type="catalytic activity">
    <reaction evidence="5">
        <text>[phosphate](n) + ATP = [phosphate](n+1) + ADP</text>
        <dbReference type="Rhea" id="RHEA:19573"/>
        <dbReference type="Rhea" id="RHEA-COMP:9859"/>
        <dbReference type="Rhea" id="RHEA-COMP:14280"/>
        <dbReference type="ChEBI" id="CHEBI:16838"/>
        <dbReference type="ChEBI" id="CHEBI:30616"/>
        <dbReference type="ChEBI" id="CHEBI:456216"/>
    </reaction>
    <physiologicalReaction direction="right-to-left" evidence="5">
        <dbReference type="Rhea" id="RHEA:19575"/>
    </physiologicalReaction>
</comment>
<dbReference type="EMBL" id="ASXJ01000156">
    <property type="protein sequence ID" value="ERM01541.1"/>
    <property type="molecule type" value="Genomic_DNA"/>
</dbReference>
<dbReference type="InterPro" id="IPR022486">
    <property type="entry name" value="PPK2_PA0141"/>
</dbReference>
<keyword evidence="3 6" id="KW-0418">Kinase</keyword>
<dbReference type="Proteomes" id="UP000016842">
    <property type="component" value="Unassembled WGS sequence"/>
</dbReference>
<comment type="subunit">
    <text evidence="6">Homotetramer.</text>
</comment>
<dbReference type="PIRSF" id="PIRSF028756">
    <property type="entry name" value="PPK2_prd"/>
    <property type="match status" value="1"/>
</dbReference>
<comment type="similarity">
    <text evidence="1 6">Belongs to the polyphosphate kinase 2 (PPK2) family. Class I subfamily.</text>
</comment>
<dbReference type="GO" id="GO:0006754">
    <property type="term" value="P:ATP biosynthetic process"/>
    <property type="evidence" value="ECO:0007669"/>
    <property type="project" value="UniProtKB-KW"/>
</dbReference>
<evidence type="ECO:0000313" key="9">
    <source>
        <dbReference type="Proteomes" id="UP000016842"/>
    </source>
</evidence>
<dbReference type="GO" id="GO:0008976">
    <property type="term" value="F:polyphosphate kinase activity"/>
    <property type="evidence" value="ECO:0007669"/>
    <property type="project" value="UniProtKB-UniRule"/>
</dbReference>
<sequence length="321" mass="37369">ELPWDDRFEEQLTKRKTKKTRQNQDDKPIKLKIGGETRTFDINDPKLPKWIDDNALRSGGYPYPSKMKSEEYEETLERLQIELVKLQYWLQDTGGRVISVFEGRDAAGKGGTIFTIREFMNPPRTARNVALPKPTETEQGQWYFQRYVAHFPTAGEFVTFDRSWYNRAGVERVMGFCTPPAQLETFLTETPDFERMIVTDGIHLFKFWLDIGQEMQLKRFHERRHSPLKNWKFSPMDVAGISRWNDYSDALHTMLERTDTGYAPWTIIRSNDKRRARLAAIRRILLTLPYEGRDLQAIGGAEDQSIIGRGSTFLTSSSVEM</sequence>
<comment type="function">
    <text evidence="6">Uses inorganic polyphosphate (polyP) as a donor to convert GDP to GTP or ADP to ATP.</text>
</comment>
<evidence type="ECO:0000259" key="7">
    <source>
        <dbReference type="Pfam" id="PF03976"/>
    </source>
</evidence>
<keyword evidence="4" id="KW-0066">ATP synthesis</keyword>